<dbReference type="Proteomes" id="UP000813462">
    <property type="component" value="Unassembled WGS sequence"/>
</dbReference>
<dbReference type="AlphaFoldDB" id="A0A978V1T9"/>
<evidence type="ECO:0000313" key="3">
    <source>
        <dbReference type="Proteomes" id="UP000813462"/>
    </source>
</evidence>
<name>A0A978V1T9_ZIZJJ</name>
<comment type="caution">
    <text evidence="2">The sequence shown here is derived from an EMBL/GenBank/DDBJ whole genome shotgun (WGS) entry which is preliminary data.</text>
</comment>
<comment type="similarity">
    <text evidence="1">Belongs to the nucleobase:cation symporter-2 (NCS2) (TC 2.A.40) family.</text>
</comment>
<protein>
    <submittedName>
        <fullName evidence="2">Uncharacterized protein</fullName>
    </submittedName>
</protein>
<organism evidence="2 3">
    <name type="scientific">Ziziphus jujuba var. spinosa</name>
    <dbReference type="NCBI Taxonomy" id="714518"/>
    <lineage>
        <taxon>Eukaryota</taxon>
        <taxon>Viridiplantae</taxon>
        <taxon>Streptophyta</taxon>
        <taxon>Embryophyta</taxon>
        <taxon>Tracheophyta</taxon>
        <taxon>Spermatophyta</taxon>
        <taxon>Magnoliopsida</taxon>
        <taxon>eudicotyledons</taxon>
        <taxon>Gunneridae</taxon>
        <taxon>Pentapetalae</taxon>
        <taxon>rosids</taxon>
        <taxon>fabids</taxon>
        <taxon>Rosales</taxon>
        <taxon>Rhamnaceae</taxon>
        <taxon>Paliureae</taxon>
        <taxon>Ziziphus</taxon>
    </lineage>
</organism>
<reference evidence="2" key="1">
    <citation type="journal article" date="2021" name="Front. Plant Sci.">
        <title>Chromosome-Scale Genome Assembly for Chinese Sour Jujube and Insights Into Its Genome Evolution and Domestication Signature.</title>
        <authorList>
            <person name="Shen L.-Y."/>
            <person name="Luo H."/>
            <person name="Wang X.-L."/>
            <person name="Wang X.-M."/>
            <person name="Qiu X.-J."/>
            <person name="Liu H."/>
            <person name="Zhou S.-S."/>
            <person name="Jia K.-H."/>
            <person name="Nie S."/>
            <person name="Bao Y.-T."/>
            <person name="Zhang R.-G."/>
            <person name="Yun Q.-Z."/>
            <person name="Chai Y.-H."/>
            <person name="Lu J.-Y."/>
            <person name="Li Y."/>
            <person name="Zhao S.-W."/>
            <person name="Mao J.-F."/>
            <person name="Jia S.-G."/>
            <person name="Mao Y.-M."/>
        </authorList>
    </citation>
    <scope>NUCLEOTIDE SEQUENCE</scope>
    <source>
        <strain evidence="2">AT0</strain>
        <tissue evidence="2">Leaf</tissue>
    </source>
</reference>
<evidence type="ECO:0000256" key="1">
    <source>
        <dbReference type="ARBA" id="ARBA00008821"/>
    </source>
</evidence>
<accession>A0A978V1T9</accession>
<sequence>MVCEATNEEIAGSRGLSFLRFCNLNNFRTKFILGFSIFLGLSVPRYFNEYTLANGYGPVHNGGRWFNDIINVPFQSKAFVAGCLGYFLDNTLHRKDGGIRKDRAEIELSGVED</sequence>
<dbReference type="EMBL" id="JAEACU010000007">
    <property type="protein sequence ID" value="KAH7521322.1"/>
    <property type="molecule type" value="Genomic_DNA"/>
</dbReference>
<proteinExistence type="inferred from homology"/>
<evidence type="ECO:0000313" key="2">
    <source>
        <dbReference type="EMBL" id="KAH7521322.1"/>
    </source>
</evidence>
<gene>
    <name evidence="2" type="ORF">FEM48_Zijuj07G0020700</name>
</gene>
<dbReference type="PANTHER" id="PTHR11119">
    <property type="entry name" value="XANTHINE-URACIL / VITAMIN C PERMEASE FAMILY MEMBER"/>
    <property type="match status" value="1"/>
</dbReference>